<dbReference type="AlphaFoldDB" id="A0A4Y7R9M1"/>
<name>A0A4Y7R9M1_9FIRM</name>
<organism evidence="2 3">
    <name type="scientific">Pelotomaculum schinkii</name>
    <dbReference type="NCBI Taxonomy" id="78350"/>
    <lineage>
        <taxon>Bacteria</taxon>
        <taxon>Bacillati</taxon>
        <taxon>Bacillota</taxon>
        <taxon>Clostridia</taxon>
        <taxon>Eubacteriales</taxon>
        <taxon>Desulfotomaculaceae</taxon>
        <taxon>Pelotomaculum</taxon>
    </lineage>
</organism>
<comment type="caution">
    <text evidence="2">The sequence shown here is derived from an EMBL/GenBank/DDBJ whole genome shotgun (WGS) entry which is preliminary data.</text>
</comment>
<evidence type="ECO:0000256" key="1">
    <source>
        <dbReference type="SAM" id="Phobius"/>
    </source>
</evidence>
<protein>
    <submittedName>
        <fullName evidence="2">Uncharacterized protein</fullName>
    </submittedName>
</protein>
<gene>
    <name evidence="2" type="ORF">Psch_02548</name>
</gene>
<keyword evidence="1" id="KW-0812">Transmembrane</keyword>
<feature type="transmembrane region" description="Helical" evidence="1">
    <location>
        <begin position="12"/>
        <end position="38"/>
    </location>
</feature>
<keyword evidence="1" id="KW-0472">Membrane</keyword>
<proteinExistence type="predicted"/>
<evidence type="ECO:0000313" key="3">
    <source>
        <dbReference type="Proteomes" id="UP000298324"/>
    </source>
</evidence>
<dbReference type="EMBL" id="QFGA01000002">
    <property type="protein sequence ID" value="TEB05507.1"/>
    <property type="molecule type" value="Genomic_DNA"/>
</dbReference>
<evidence type="ECO:0000313" key="2">
    <source>
        <dbReference type="EMBL" id="TEB05507.1"/>
    </source>
</evidence>
<keyword evidence="1" id="KW-1133">Transmembrane helix</keyword>
<keyword evidence="3" id="KW-1185">Reference proteome</keyword>
<sequence length="86" mass="9514">MTIWTGKKVDTVGAVITAVTILVDVLSQIRAVIVVIILDFSSVNHLPAAIGTVLLYCDQAVANRTHHHSAHPERKVCNYYMQMNQL</sequence>
<dbReference type="Proteomes" id="UP000298324">
    <property type="component" value="Unassembled WGS sequence"/>
</dbReference>
<accession>A0A4Y7R9M1</accession>
<reference evidence="2 3" key="1">
    <citation type="journal article" date="2018" name="Environ. Microbiol.">
        <title>Novel energy conservation strategies and behaviour of Pelotomaculum schinkii driving syntrophic propionate catabolism.</title>
        <authorList>
            <person name="Hidalgo-Ahumada C.A.P."/>
            <person name="Nobu M.K."/>
            <person name="Narihiro T."/>
            <person name="Tamaki H."/>
            <person name="Liu W.T."/>
            <person name="Kamagata Y."/>
            <person name="Stams A.J.M."/>
            <person name="Imachi H."/>
            <person name="Sousa D.Z."/>
        </authorList>
    </citation>
    <scope>NUCLEOTIDE SEQUENCE [LARGE SCALE GENOMIC DNA]</scope>
    <source>
        <strain evidence="2 3">HH</strain>
    </source>
</reference>